<keyword evidence="3" id="KW-1185">Reference proteome</keyword>
<organism evidence="2 3">
    <name type="scientific">Cylindrotheca closterium</name>
    <dbReference type="NCBI Taxonomy" id="2856"/>
    <lineage>
        <taxon>Eukaryota</taxon>
        <taxon>Sar</taxon>
        <taxon>Stramenopiles</taxon>
        <taxon>Ochrophyta</taxon>
        <taxon>Bacillariophyta</taxon>
        <taxon>Bacillariophyceae</taxon>
        <taxon>Bacillariophycidae</taxon>
        <taxon>Bacillariales</taxon>
        <taxon>Bacillariaceae</taxon>
        <taxon>Cylindrotheca</taxon>
    </lineage>
</organism>
<dbReference type="AlphaFoldDB" id="A0AAD2FHJ3"/>
<dbReference type="EMBL" id="CAKOGP040000213">
    <property type="protein sequence ID" value="CAJ1932205.1"/>
    <property type="molecule type" value="Genomic_DNA"/>
</dbReference>
<protein>
    <submittedName>
        <fullName evidence="2">Uncharacterized protein</fullName>
    </submittedName>
</protein>
<reference evidence="2" key="1">
    <citation type="submission" date="2023-08" db="EMBL/GenBank/DDBJ databases">
        <authorList>
            <person name="Audoor S."/>
            <person name="Bilcke G."/>
        </authorList>
    </citation>
    <scope>NUCLEOTIDE SEQUENCE</scope>
</reference>
<sequence length="239" mass="26525">MNQLCSSMIVDGIPPLQNQKTSQIVVTYENSESASVVGILEVSADMGATGVNAGANGIVSDSAVPSPGRRRRSIFCSYWKNDNQNTKENNAPHQSRTVQRSESPRCVLRHPYVQVYAMSEKHNKNSCSSNKKEDKTETASRPYDSRPLLLASMWKSLPAIFLEERSKALSRPIKSEPILGSNKLKPTLRKGRFSGGLAPQDERCRTGTSVTFQPLIKIHPFEPPMDRWAESGWSKQFGS</sequence>
<feature type="region of interest" description="Disordered" evidence="1">
    <location>
        <begin position="119"/>
        <end position="141"/>
    </location>
</feature>
<gene>
    <name evidence="2" type="ORF">CYCCA115_LOCUS2737</name>
</gene>
<feature type="compositionally biased region" description="Polar residues" evidence="1">
    <location>
        <begin position="83"/>
        <end position="101"/>
    </location>
</feature>
<comment type="caution">
    <text evidence="2">The sequence shown here is derived from an EMBL/GenBank/DDBJ whole genome shotgun (WGS) entry which is preliminary data.</text>
</comment>
<accession>A0AAD2FHJ3</accession>
<evidence type="ECO:0000313" key="3">
    <source>
        <dbReference type="Proteomes" id="UP001295423"/>
    </source>
</evidence>
<evidence type="ECO:0000256" key="1">
    <source>
        <dbReference type="SAM" id="MobiDB-lite"/>
    </source>
</evidence>
<feature type="region of interest" description="Disordered" evidence="1">
    <location>
        <begin position="83"/>
        <end position="103"/>
    </location>
</feature>
<name>A0AAD2FHJ3_9STRA</name>
<dbReference type="Proteomes" id="UP001295423">
    <property type="component" value="Unassembled WGS sequence"/>
</dbReference>
<evidence type="ECO:0000313" key="2">
    <source>
        <dbReference type="EMBL" id="CAJ1932205.1"/>
    </source>
</evidence>
<proteinExistence type="predicted"/>